<keyword evidence="3" id="KW-1185">Reference proteome</keyword>
<proteinExistence type="predicted"/>
<evidence type="ECO:0000313" key="2">
    <source>
        <dbReference type="EMBL" id="KAL1310529.1"/>
    </source>
</evidence>
<organism evidence="2 3">
    <name type="scientific">Neodothiora populina</name>
    <dbReference type="NCBI Taxonomy" id="2781224"/>
    <lineage>
        <taxon>Eukaryota</taxon>
        <taxon>Fungi</taxon>
        <taxon>Dikarya</taxon>
        <taxon>Ascomycota</taxon>
        <taxon>Pezizomycotina</taxon>
        <taxon>Dothideomycetes</taxon>
        <taxon>Dothideomycetidae</taxon>
        <taxon>Dothideales</taxon>
        <taxon>Dothioraceae</taxon>
        <taxon>Neodothiora</taxon>
    </lineage>
</organism>
<dbReference type="RefSeq" id="XP_069203378.1">
    <property type="nucleotide sequence ID" value="XM_069347532.1"/>
</dbReference>
<name>A0ABR3PLV5_9PEZI</name>
<feature type="region of interest" description="Disordered" evidence="1">
    <location>
        <begin position="1"/>
        <end position="31"/>
    </location>
</feature>
<dbReference type="InterPro" id="IPR038491">
    <property type="entry name" value="Velvet_dom_sf"/>
</dbReference>
<gene>
    <name evidence="2" type="ORF">AAFC00_000813</name>
</gene>
<accession>A0ABR3PLV5</accession>
<evidence type="ECO:0000256" key="1">
    <source>
        <dbReference type="SAM" id="MobiDB-lite"/>
    </source>
</evidence>
<sequence length="176" mass="18879">MADIARRTYARNDTGPRAVDTRVSRRTSDTQQRCHSSGVSFVLESLGSMLPSKMQTDARISLQFAVSARTPGQMRHVNPQALVAVASLVDDRTSAPTPAGYIAPATGSARSRLVQTIAPTFDVSFEQLVVKQPGKFRLKVTLLRMPEASAAGGQATHVAEWESDTIRVQALANGAS</sequence>
<evidence type="ECO:0000313" key="3">
    <source>
        <dbReference type="Proteomes" id="UP001562354"/>
    </source>
</evidence>
<dbReference type="Proteomes" id="UP001562354">
    <property type="component" value="Unassembled WGS sequence"/>
</dbReference>
<protein>
    <recommendedName>
        <fullName evidence="4">Velvet domain-containing protein</fullName>
    </recommendedName>
</protein>
<dbReference type="EMBL" id="JBFMKM010000003">
    <property type="protein sequence ID" value="KAL1310529.1"/>
    <property type="molecule type" value="Genomic_DNA"/>
</dbReference>
<reference evidence="2 3" key="1">
    <citation type="submission" date="2024-07" db="EMBL/GenBank/DDBJ databases">
        <title>Draft sequence of the Neodothiora populina.</title>
        <authorList>
            <person name="Drown D.D."/>
            <person name="Schuette U.S."/>
            <person name="Buechlein A.B."/>
            <person name="Rusch D.R."/>
            <person name="Winton L.W."/>
            <person name="Adams G.A."/>
        </authorList>
    </citation>
    <scope>NUCLEOTIDE SEQUENCE [LARGE SCALE GENOMIC DNA]</scope>
    <source>
        <strain evidence="2 3">CPC 39397</strain>
    </source>
</reference>
<comment type="caution">
    <text evidence="2">The sequence shown here is derived from an EMBL/GenBank/DDBJ whole genome shotgun (WGS) entry which is preliminary data.</text>
</comment>
<dbReference type="GeneID" id="95974516"/>
<evidence type="ECO:0008006" key="4">
    <source>
        <dbReference type="Google" id="ProtNLM"/>
    </source>
</evidence>
<dbReference type="Gene3D" id="2.60.40.3960">
    <property type="entry name" value="Velvet domain"/>
    <property type="match status" value="1"/>
</dbReference>
<feature type="compositionally biased region" description="Basic and acidic residues" evidence="1">
    <location>
        <begin position="19"/>
        <end position="28"/>
    </location>
</feature>